<organism evidence="1">
    <name type="scientific">marine sediment metagenome</name>
    <dbReference type="NCBI Taxonomy" id="412755"/>
    <lineage>
        <taxon>unclassified sequences</taxon>
        <taxon>metagenomes</taxon>
        <taxon>ecological metagenomes</taxon>
    </lineage>
</organism>
<accession>X1QFG3</accession>
<comment type="caution">
    <text evidence="1">The sequence shown here is derived from an EMBL/GenBank/DDBJ whole genome shotgun (WGS) entry which is preliminary data.</text>
</comment>
<feature type="non-terminal residue" evidence="1">
    <location>
        <position position="1"/>
    </location>
</feature>
<protein>
    <submittedName>
        <fullName evidence="1">Uncharacterized protein</fullName>
    </submittedName>
</protein>
<dbReference type="EMBL" id="BARV01043916">
    <property type="protein sequence ID" value="GAI67237.1"/>
    <property type="molecule type" value="Genomic_DNA"/>
</dbReference>
<sequence length="99" mass="10542">DAEWCTLEQEICIDIGNTGCATTFDCTHIGYRGESTTTAEGEGSAMAGYESKWNDNAIDNNGVGDNDFGASGLLVPPAGCRDYTDGLYGDRSYLAVLWS</sequence>
<dbReference type="AlphaFoldDB" id="X1QFG3"/>
<name>X1QFG3_9ZZZZ</name>
<feature type="non-terminal residue" evidence="1">
    <location>
        <position position="99"/>
    </location>
</feature>
<proteinExistence type="predicted"/>
<evidence type="ECO:0000313" key="1">
    <source>
        <dbReference type="EMBL" id="GAI67237.1"/>
    </source>
</evidence>
<gene>
    <name evidence="1" type="ORF">S06H3_65301</name>
</gene>
<reference evidence="1" key="1">
    <citation type="journal article" date="2014" name="Front. Microbiol.">
        <title>High frequency of phylogenetically diverse reductive dehalogenase-homologous genes in deep subseafloor sedimentary metagenomes.</title>
        <authorList>
            <person name="Kawai M."/>
            <person name="Futagami T."/>
            <person name="Toyoda A."/>
            <person name="Takaki Y."/>
            <person name="Nishi S."/>
            <person name="Hori S."/>
            <person name="Arai W."/>
            <person name="Tsubouchi T."/>
            <person name="Morono Y."/>
            <person name="Uchiyama I."/>
            <person name="Ito T."/>
            <person name="Fujiyama A."/>
            <person name="Inagaki F."/>
            <person name="Takami H."/>
        </authorList>
    </citation>
    <scope>NUCLEOTIDE SEQUENCE</scope>
    <source>
        <strain evidence="1">Expedition CK06-06</strain>
    </source>
</reference>